<organism evidence="1 2">
    <name type="scientific">Melia azedarach</name>
    <name type="common">Chinaberry tree</name>
    <dbReference type="NCBI Taxonomy" id="155640"/>
    <lineage>
        <taxon>Eukaryota</taxon>
        <taxon>Viridiplantae</taxon>
        <taxon>Streptophyta</taxon>
        <taxon>Embryophyta</taxon>
        <taxon>Tracheophyta</taxon>
        <taxon>Spermatophyta</taxon>
        <taxon>Magnoliopsida</taxon>
        <taxon>eudicotyledons</taxon>
        <taxon>Gunneridae</taxon>
        <taxon>Pentapetalae</taxon>
        <taxon>rosids</taxon>
        <taxon>malvids</taxon>
        <taxon>Sapindales</taxon>
        <taxon>Meliaceae</taxon>
        <taxon>Melia</taxon>
    </lineage>
</organism>
<keyword evidence="2" id="KW-1185">Reference proteome</keyword>
<dbReference type="Proteomes" id="UP001164539">
    <property type="component" value="Chromosome 3"/>
</dbReference>
<evidence type="ECO:0000313" key="2">
    <source>
        <dbReference type="Proteomes" id="UP001164539"/>
    </source>
</evidence>
<evidence type="ECO:0000313" key="1">
    <source>
        <dbReference type="EMBL" id="KAJ4722579.1"/>
    </source>
</evidence>
<protein>
    <submittedName>
        <fullName evidence="1">Uncharacterized protein</fullName>
    </submittedName>
</protein>
<accession>A0ACC1YHU2</accession>
<proteinExistence type="predicted"/>
<sequence length="147" mass="16231">MNIEGNSNSLNAVQEGDFGGSGVNIEGENYSGLNDFKEGNNDGLGVSVDRENSSGGNDAEEGDYNGFGDGLGATLHTECNNLDYELNEPNVEDFEVLEDIELHLCDSDDKDEGRYDSKDEEPPTNMHRNLMVKEFKYQPNRFIKLAV</sequence>
<reference evidence="1 2" key="1">
    <citation type="journal article" date="2023" name="Science">
        <title>Complex scaffold remodeling in plant triterpene biosynthesis.</title>
        <authorList>
            <person name="De La Pena R."/>
            <person name="Hodgson H."/>
            <person name="Liu J.C."/>
            <person name="Stephenson M.J."/>
            <person name="Martin A.C."/>
            <person name="Owen C."/>
            <person name="Harkess A."/>
            <person name="Leebens-Mack J."/>
            <person name="Jimenez L.E."/>
            <person name="Osbourn A."/>
            <person name="Sattely E.S."/>
        </authorList>
    </citation>
    <scope>NUCLEOTIDE SEQUENCE [LARGE SCALE GENOMIC DNA]</scope>
    <source>
        <strain evidence="2">cv. JPN11</strain>
        <tissue evidence="1">Leaf</tissue>
    </source>
</reference>
<gene>
    <name evidence="1" type="ORF">OWV82_006054</name>
</gene>
<name>A0ACC1YHU2_MELAZ</name>
<dbReference type="EMBL" id="CM051396">
    <property type="protein sequence ID" value="KAJ4722579.1"/>
    <property type="molecule type" value="Genomic_DNA"/>
</dbReference>
<comment type="caution">
    <text evidence="1">The sequence shown here is derived from an EMBL/GenBank/DDBJ whole genome shotgun (WGS) entry which is preliminary data.</text>
</comment>